<proteinExistence type="inferred from homology"/>
<feature type="transmembrane region" description="Helical" evidence="8">
    <location>
        <begin position="1060"/>
        <end position="1083"/>
    </location>
</feature>
<feature type="transmembrane region" description="Helical" evidence="8">
    <location>
        <begin position="958"/>
        <end position="984"/>
    </location>
</feature>
<dbReference type="Pfam" id="PF02460">
    <property type="entry name" value="Patched"/>
    <property type="match status" value="1"/>
</dbReference>
<evidence type="ECO:0000256" key="1">
    <source>
        <dbReference type="ARBA" id="ARBA00004141"/>
    </source>
</evidence>
<feature type="domain" description="SSD" evidence="9">
    <location>
        <begin position="397"/>
        <end position="504"/>
    </location>
</feature>
<dbReference type="SUPFAM" id="SSF82866">
    <property type="entry name" value="Multidrug efflux transporter AcrB transmembrane domain"/>
    <property type="match status" value="2"/>
</dbReference>
<keyword evidence="11" id="KW-1185">Reference proteome</keyword>
<comment type="caution">
    <text evidence="10">The sequence shown here is derived from an EMBL/GenBank/DDBJ whole genome shotgun (WGS) entry which is preliminary data.</text>
</comment>
<keyword evidence="3 8" id="KW-1133">Transmembrane helix</keyword>
<dbReference type="EMBL" id="JAQMWT010000317">
    <property type="protein sequence ID" value="KAJ8605175.1"/>
    <property type="molecule type" value="Genomic_DNA"/>
</dbReference>
<feature type="transmembrane region" description="Helical" evidence="8">
    <location>
        <begin position="1095"/>
        <end position="1119"/>
    </location>
</feature>
<gene>
    <name evidence="10" type="ORF">CTAYLR_000377</name>
</gene>
<dbReference type="InterPro" id="IPR003392">
    <property type="entry name" value="PTHD_SSD"/>
</dbReference>
<feature type="transmembrane region" description="Helical" evidence="8">
    <location>
        <begin position="367"/>
        <end position="387"/>
    </location>
</feature>
<sequence>MVEMCVHPMERVSESSSSSTAYTQIVRRPHKAGGAGVLFEFAATFRNVSCCVLFWMNLFWLLLTVALAMWGLDPINDKNIGRVGLFIPEEEYQRRANAYRVAKDKADMALTVAKCAREDAADPITLIAMKGRFDRKNRGNALTKSGLETLRASENEILGEKGWKDRCAAVYLKNYPECEIDYGTEYATGYGTNVSAATEDGCQRPFSPVWFFEKYGDSNFDDVPGTIERIQSNSVDWISFVDMLHKDFTVSNLRSKILVSKIYAGTPRHPVEAYASGEDLVRIQNGLSITYYDDKHVERERGHLKHWIEKNLGKLLHKNFAKKPIRMSYSYVGYTPVDDAVTADLALLVLALLSVILYMWIYTGSLFVTACGIFQILMAFLGGNLLYRYCWPHQAGLGYNFFTLFCAMSLFIIVGIGADDIFVYWDTWQGSATDHYKTIAHRMSRVYSHAVVATGVTSLTTILAFISNISSPFIGIRTFGIFSALLVAVNYCAVSSFFPVVVLIYETKFKERDYWWDPLWQRAKEYFFCPRRRQNAENEEIEDTKDEIPDGRVFAKATTTTTTTTRRTKTKLPPDDYADPLPIWFRDKYVPFLFKHSKSVIGVLVVLWVTFLGLACLLTISPYQRYDMLPKTENYHQFGFITQKWRTKSSAALNVHVLFGLEHRTPLNSHGIKAQNFVPGESGRPNWDTSFDLDAIAAQMQLYNVAEEIAYSPRKGLKINADYGINKQLTGSSTGSLENTPDGGVSSSFQVAYGIQSFVHALAAWENVSQVVDASKGTYRMRENVESSCAPCFPTFRIRPNPNTLSPGFAAPDGFVIDDLTQNGTSKLNDGCQCFGFFPIPSVACVYETRASTTDTLLKCQTGNEPVPGQIYEFISAGATSADENWWADYVFALSDADGNYDRMALYDIQVQTTLSRFEDDNKLGLRACEKWDDWMDDQNSDPAKPLKVMVYVEGSEYWVVTSLLVPSGIASMLVSLFLSWCVLVVASGNFIIATLATITIGMIVTGVLGFMYISGWGLGPLESVLIVIVVGFSVDYTVHLADSFRNSRSLTRHAKVRDALIHTGSSVLSGAISTLSASIPMFGAKITFFQKFGAFVFVTVALSLVYSLGFFCATLIHLGPLGTAGALSNYYGGIVQAMHKSMIELEQEQELLAYENHNNLDIMDTIPEEEPPEEPEDDDEEAPRASGS</sequence>
<feature type="domain" description="SSD" evidence="9">
    <location>
        <begin position="992"/>
        <end position="1118"/>
    </location>
</feature>
<dbReference type="AlphaFoldDB" id="A0AAD7XQH0"/>
<evidence type="ECO:0000313" key="10">
    <source>
        <dbReference type="EMBL" id="KAJ8605175.1"/>
    </source>
</evidence>
<name>A0AAD7XQH0_9STRA</name>
<feature type="transmembrane region" description="Helical" evidence="8">
    <location>
        <begin position="991"/>
        <end position="1014"/>
    </location>
</feature>
<organism evidence="10 11">
    <name type="scientific">Chrysophaeum taylorii</name>
    <dbReference type="NCBI Taxonomy" id="2483200"/>
    <lineage>
        <taxon>Eukaryota</taxon>
        <taxon>Sar</taxon>
        <taxon>Stramenopiles</taxon>
        <taxon>Ochrophyta</taxon>
        <taxon>Pelagophyceae</taxon>
        <taxon>Pelagomonadales</taxon>
        <taxon>Pelagomonadaceae</taxon>
        <taxon>Chrysophaeum</taxon>
    </lineage>
</organism>
<feature type="transmembrane region" description="Helical" evidence="8">
    <location>
        <begin position="399"/>
        <end position="425"/>
    </location>
</feature>
<comment type="subcellular location">
    <subcellularLocation>
        <location evidence="1">Membrane</location>
        <topology evidence="1">Multi-pass membrane protein</topology>
    </subcellularLocation>
</comment>
<feature type="transmembrane region" description="Helical" evidence="8">
    <location>
        <begin position="52"/>
        <end position="72"/>
    </location>
</feature>
<dbReference type="GO" id="GO:0016020">
    <property type="term" value="C:membrane"/>
    <property type="evidence" value="ECO:0007669"/>
    <property type="project" value="UniProtKB-SubCell"/>
</dbReference>
<accession>A0AAD7XQH0</accession>
<feature type="region of interest" description="Disordered" evidence="7">
    <location>
        <begin position="1165"/>
        <end position="1189"/>
    </location>
</feature>
<reference evidence="10" key="1">
    <citation type="submission" date="2023-01" db="EMBL/GenBank/DDBJ databases">
        <title>Metagenome sequencing of chrysophaentin producing Chrysophaeum taylorii.</title>
        <authorList>
            <person name="Davison J."/>
            <person name="Bewley C."/>
        </authorList>
    </citation>
    <scope>NUCLEOTIDE SEQUENCE</scope>
    <source>
        <strain evidence="10">NIES-1699</strain>
    </source>
</reference>
<evidence type="ECO:0000256" key="2">
    <source>
        <dbReference type="ARBA" id="ARBA00022692"/>
    </source>
</evidence>
<evidence type="ECO:0000256" key="5">
    <source>
        <dbReference type="ARBA" id="ARBA00023180"/>
    </source>
</evidence>
<feature type="transmembrane region" description="Helical" evidence="8">
    <location>
        <begin position="479"/>
        <end position="505"/>
    </location>
</feature>
<feature type="compositionally biased region" description="Acidic residues" evidence="7">
    <location>
        <begin position="1167"/>
        <end position="1182"/>
    </location>
</feature>
<dbReference type="PANTHER" id="PTHR45951">
    <property type="entry name" value="PROTEIN DISPATCHED-RELATED"/>
    <property type="match status" value="1"/>
</dbReference>
<dbReference type="GO" id="GO:0022857">
    <property type="term" value="F:transmembrane transporter activity"/>
    <property type="evidence" value="ECO:0007669"/>
    <property type="project" value="TreeGrafter"/>
</dbReference>
<dbReference type="Proteomes" id="UP001230188">
    <property type="component" value="Unassembled WGS sequence"/>
</dbReference>
<evidence type="ECO:0000259" key="9">
    <source>
        <dbReference type="PROSITE" id="PS50156"/>
    </source>
</evidence>
<feature type="transmembrane region" description="Helical" evidence="8">
    <location>
        <begin position="340"/>
        <end position="360"/>
    </location>
</feature>
<evidence type="ECO:0000256" key="7">
    <source>
        <dbReference type="SAM" id="MobiDB-lite"/>
    </source>
</evidence>
<evidence type="ECO:0000313" key="11">
    <source>
        <dbReference type="Proteomes" id="UP001230188"/>
    </source>
</evidence>
<feature type="transmembrane region" description="Helical" evidence="8">
    <location>
        <begin position="1020"/>
        <end position="1039"/>
    </location>
</feature>
<feature type="transmembrane region" description="Helical" evidence="8">
    <location>
        <begin position="446"/>
        <end position="467"/>
    </location>
</feature>
<keyword evidence="2 8" id="KW-0812">Transmembrane</keyword>
<evidence type="ECO:0000256" key="3">
    <source>
        <dbReference type="ARBA" id="ARBA00022989"/>
    </source>
</evidence>
<feature type="transmembrane region" description="Helical" evidence="8">
    <location>
        <begin position="600"/>
        <end position="620"/>
    </location>
</feature>
<evidence type="ECO:0000256" key="8">
    <source>
        <dbReference type="SAM" id="Phobius"/>
    </source>
</evidence>
<evidence type="ECO:0000256" key="4">
    <source>
        <dbReference type="ARBA" id="ARBA00023136"/>
    </source>
</evidence>
<protein>
    <recommendedName>
        <fullName evidence="9">SSD domain-containing protein</fullName>
    </recommendedName>
</protein>
<dbReference type="InterPro" id="IPR052081">
    <property type="entry name" value="Dispatched_Hh_regulator"/>
</dbReference>
<comment type="similarity">
    <text evidence="6">Belongs to the dispatched family.</text>
</comment>
<keyword evidence="4 8" id="KW-0472">Membrane</keyword>
<dbReference type="PROSITE" id="PS50156">
    <property type="entry name" value="SSD"/>
    <property type="match status" value="2"/>
</dbReference>
<dbReference type="InterPro" id="IPR000731">
    <property type="entry name" value="SSD"/>
</dbReference>
<dbReference type="PANTHER" id="PTHR45951:SF7">
    <property type="entry name" value="SSD DOMAIN-CONTAINING PROTEIN"/>
    <property type="match status" value="1"/>
</dbReference>
<evidence type="ECO:0000256" key="6">
    <source>
        <dbReference type="ARBA" id="ARBA00038046"/>
    </source>
</evidence>
<dbReference type="Gene3D" id="1.20.1640.10">
    <property type="entry name" value="Multidrug efflux transporter AcrB transmembrane domain"/>
    <property type="match status" value="2"/>
</dbReference>
<keyword evidence="5" id="KW-0325">Glycoprotein</keyword>